<reference evidence="1" key="1">
    <citation type="submission" date="2020-05" db="EMBL/GenBank/DDBJ databases">
        <authorList>
            <person name="Chiriac C."/>
            <person name="Salcher M."/>
            <person name="Ghai R."/>
            <person name="Kavagutti S V."/>
        </authorList>
    </citation>
    <scope>NUCLEOTIDE SEQUENCE</scope>
</reference>
<name>A0A6J6M1Z8_9ZZZZ</name>
<proteinExistence type="predicted"/>
<dbReference type="EMBL" id="CAEZWE010000111">
    <property type="protein sequence ID" value="CAB4666583.1"/>
    <property type="molecule type" value="Genomic_DNA"/>
</dbReference>
<accession>A0A6J6M1Z8</accession>
<evidence type="ECO:0000313" key="1">
    <source>
        <dbReference type="EMBL" id="CAB4666583.1"/>
    </source>
</evidence>
<gene>
    <name evidence="1" type="ORF">UFOPK2169_01735</name>
</gene>
<dbReference type="AlphaFoldDB" id="A0A6J6M1Z8"/>
<protein>
    <submittedName>
        <fullName evidence="1">Unannotated protein</fullName>
    </submittedName>
</protein>
<sequence>MAKGSSSAKRTNTGLALLAIAALLGSGAVAVFGDSSTSVSSISTLPGETPSDVVNPASGVRPAETSYTWFDHAFSAEQFDYEMNALSCASIAKVITPDLCGVAQNSHGDFMVVGSEGYWDKQDEDSDGNVWVPLNLTVFTHQKNNGVARAVSVLDGLLYKQYTPNQAQVDLYAATVGGQQMLVLHKRLTKKNADPYSFSEEVQVIAMPKDSAPTVVATYEGSQLRVAASANHIEISALRYLTSTQSSENQWFTRIVLVPNYSDGVQLDETVTSGSLQVKQGAGMELLDTYVFPVGRGAAEMPDSPNKA</sequence>
<organism evidence="1">
    <name type="scientific">freshwater metagenome</name>
    <dbReference type="NCBI Taxonomy" id="449393"/>
    <lineage>
        <taxon>unclassified sequences</taxon>
        <taxon>metagenomes</taxon>
        <taxon>ecological metagenomes</taxon>
    </lineage>
</organism>